<dbReference type="PANTHER" id="PTHR30441">
    <property type="entry name" value="DUF748 DOMAIN-CONTAINING PROTEIN"/>
    <property type="match status" value="1"/>
</dbReference>
<dbReference type="EMBL" id="JXBL01000001">
    <property type="protein sequence ID" value="KIE43450.1"/>
    <property type="molecule type" value="Genomic_DNA"/>
</dbReference>
<evidence type="ECO:0000313" key="3">
    <source>
        <dbReference type="Proteomes" id="UP000031433"/>
    </source>
</evidence>
<dbReference type="RefSeq" id="WP_039646933.1">
    <property type="nucleotide sequence ID" value="NZ_JXBL01000001.1"/>
</dbReference>
<dbReference type="Pfam" id="PF05359">
    <property type="entry name" value="DUF748"/>
    <property type="match status" value="1"/>
</dbReference>
<sequence>MPHSDQMETPRRRGGRRMAMAVVTVLILCLLLPFLAELYLASPLAARHLSRLLSRTLGCPVTITALHTSGMGIAARGIAIGNPAGFPAGTLASADAVTVVPHWGALISGERALHRIVLDGVRLTLVRDRSGTWNLARLATGMKGKKPAPDTRIGEVVVRRGSLAVEGHRMEGIDLRLRDLSTQGTTESRLELAFADVAGNRFSLTGSGRMGPHPSFDLALSAPSMALSPLLPRLNGRVLDLSAARGSLAVRAQLREGVIRIDGGGTVQNGALRVRGQMVTLAGKLQAAASYDMREDRAVLDRLDLALSDFFTARLTGTVEQARREGRFDARLALDEVDLARLRRFLPASGTRIVTAGMLRTRGLRVVGDRARGVTGVDGAVALSGGTLAMGTKIVARDVGGTVSVSPAAGGWRVSGQLLSPRAAGDVMVDGLRIPFEAEVSSRFKPTAVRVAGMSCRFMGIPLEGGGWFRPTAAQPLQLSLRIPSSSLTLAATRLKPYGLRPERGTAALSLDLAGGVRGPFAGELAAAVNGAALSIKGKPATLGKGDLRARFAWHRGVASVAGTLLLDGASYGGRQGEVAAPFRLDGRSLVLDAPRFRFGPTAGTARLVVARLPDAPAGMVRPFTLEVTEGSVTHGTGGAGGINASIRGTYHGGTPGWPEVEGSGSAAHLTVQGKPIGAPSVRFALGREKGEAVVAGHLLGGALSARIDFPARAPLEDLRFSGSLRQARLAAIAPFVPATGRIPAVAGGEATISVDGGFAGSSGLRCGLEARLAGMALDGTGGKRLLSGAEARVAARVAGERLDLREAVAVLGKGASVRITGSMDRFRSPERTGTFSVTLPRTPLTALVDPLVNVLPRPVQEATLEGDVAVSAEVALAGKAGSVDGTATLSGVRFDFPSQKLDVSGVGGTIPFSLRTAAEAAKRSRQELSFSRENFVRLLEMLRPQAAWDHTLTVGKIRFGPLELGQTALGLRAGNGTLEIGSLRSGLYEGQLLGKGFVMVRGGIAYGADILVHDLSLARLCDAVPKIRGYVSGRVDGLLSLHGQGAGMDGLTGFTDLWAWESTRERMLLSREFLQRLAGKKLRGFFFRDDRPYDRGEISAYLENGYLTFTTLDLAHTNIFGIKDLSVSVAPVQNRIALTHLFGAIKEAATRGKAVAGEPAPAEKPAEMEFQWRD</sequence>
<dbReference type="InterPro" id="IPR052894">
    <property type="entry name" value="AsmA-related"/>
</dbReference>
<dbReference type="GO" id="GO:0090313">
    <property type="term" value="P:regulation of protein targeting to membrane"/>
    <property type="evidence" value="ECO:0007669"/>
    <property type="project" value="TreeGrafter"/>
</dbReference>
<dbReference type="GO" id="GO:0005886">
    <property type="term" value="C:plasma membrane"/>
    <property type="evidence" value="ECO:0007669"/>
    <property type="project" value="TreeGrafter"/>
</dbReference>
<feature type="region of interest" description="Disordered" evidence="1">
    <location>
        <begin position="1155"/>
        <end position="1175"/>
    </location>
</feature>
<feature type="compositionally biased region" description="Basic and acidic residues" evidence="1">
    <location>
        <begin position="1165"/>
        <end position="1175"/>
    </location>
</feature>
<evidence type="ECO:0000256" key="1">
    <source>
        <dbReference type="SAM" id="MobiDB-lite"/>
    </source>
</evidence>
<evidence type="ECO:0008006" key="4">
    <source>
        <dbReference type="Google" id="ProtNLM"/>
    </source>
</evidence>
<name>A0A0C1U6Y7_9BACT</name>
<dbReference type="InterPro" id="IPR008023">
    <property type="entry name" value="DUF748"/>
</dbReference>
<accession>A0A0C1U6Y7</accession>
<protein>
    <recommendedName>
        <fullName evidence="4">Dicarboxylate transport domain-containing protein</fullName>
    </recommendedName>
</protein>
<dbReference type="PANTHER" id="PTHR30441:SF4">
    <property type="entry name" value="PROTEIN ASMA"/>
    <property type="match status" value="1"/>
</dbReference>
<dbReference type="Proteomes" id="UP000031433">
    <property type="component" value="Unassembled WGS sequence"/>
</dbReference>
<keyword evidence="3" id="KW-1185">Reference proteome</keyword>
<evidence type="ECO:0000313" key="2">
    <source>
        <dbReference type="EMBL" id="KIE43450.1"/>
    </source>
</evidence>
<comment type="caution">
    <text evidence="2">The sequence shown here is derived from an EMBL/GenBank/DDBJ whole genome shotgun (WGS) entry which is preliminary data.</text>
</comment>
<organism evidence="2 3">
    <name type="scientific">Geobacter soli</name>
    <dbReference type="NCBI Taxonomy" id="1510391"/>
    <lineage>
        <taxon>Bacteria</taxon>
        <taxon>Pseudomonadati</taxon>
        <taxon>Thermodesulfobacteriota</taxon>
        <taxon>Desulfuromonadia</taxon>
        <taxon>Geobacterales</taxon>
        <taxon>Geobacteraceae</taxon>
        <taxon>Geobacter</taxon>
    </lineage>
</organism>
<reference evidence="2 3" key="1">
    <citation type="submission" date="2015-01" db="EMBL/GenBank/DDBJ databases">
        <title>Genome sequence of the anaerobic bacterium Geobacter soli GSS01, a dissimilatory Fe(III) reducer from soil.</title>
        <authorList>
            <person name="Yang G."/>
            <person name="Zhou S."/>
        </authorList>
    </citation>
    <scope>NUCLEOTIDE SEQUENCE [LARGE SCALE GENOMIC DNA]</scope>
    <source>
        <strain evidence="2 3">GSS01</strain>
    </source>
</reference>
<dbReference type="AlphaFoldDB" id="A0A0C1U6Y7"/>
<proteinExistence type="predicted"/>
<gene>
    <name evidence="2" type="ORF">SE37_12825</name>
</gene>